<keyword evidence="1" id="KW-0472">Membrane</keyword>
<evidence type="ECO:0000313" key="2">
    <source>
        <dbReference type="EMBL" id="AZP03385.1"/>
    </source>
</evidence>
<dbReference type="OrthoDB" id="1924966at2"/>
<dbReference type="KEGG" id="jeh:EJN90_01160"/>
<accession>A0A3Q9BIX0</accession>
<protein>
    <submittedName>
        <fullName evidence="2">Uncharacterized protein</fullName>
    </submittedName>
</protein>
<gene>
    <name evidence="2" type="ORF">EJN90_01160</name>
</gene>
<dbReference type="Proteomes" id="UP000273326">
    <property type="component" value="Chromosome"/>
</dbReference>
<dbReference type="RefSeq" id="WP_126108476.1">
    <property type="nucleotide sequence ID" value="NZ_CP034465.1"/>
</dbReference>
<feature type="transmembrane region" description="Helical" evidence="1">
    <location>
        <begin position="21"/>
        <end position="40"/>
    </location>
</feature>
<keyword evidence="1" id="KW-1133">Transmembrane helix</keyword>
<keyword evidence="3" id="KW-1185">Reference proteome</keyword>
<proteinExistence type="predicted"/>
<evidence type="ECO:0000313" key="3">
    <source>
        <dbReference type="Proteomes" id="UP000273326"/>
    </source>
</evidence>
<dbReference type="EMBL" id="CP034465">
    <property type="protein sequence ID" value="AZP03385.1"/>
    <property type="molecule type" value="Genomic_DNA"/>
</dbReference>
<keyword evidence="1" id="KW-0812">Transmembrane</keyword>
<name>A0A3Q9BIX0_9LACT</name>
<feature type="transmembrane region" description="Helical" evidence="1">
    <location>
        <begin position="46"/>
        <end position="65"/>
    </location>
</feature>
<organism evidence="2 3">
    <name type="scientific">Jeotgalibaca ciconiae</name>
    <dbReference type="NCBI Taxonomy" id="2496265"/>
    <lineage>
        <taxon>Bacteria</taxon>
        <taxon>Bacillati</taxon>
        <taxon>Bacillota</taxon>
        <taxon>Bacilli</taxon>
        <taxon>Lactobacillales</taxon>
        <taxon>Carnobacteriaceae</taxon>
        <taxon>Jeotgalibaca</taxon>
    </lineage>
</organism>
<evidence type="ECO:0000256" key="1">
    <source>
        <dbReference type="SAM" id="Phobius"/>
    </source>
</evidence>
<sequence>MKKEQKYLELWGDLVGSIDMVRAIVVSTVLTMGGYFLAPSQDTTKQLFFGLMGAVLALFINTLFIKPKRIIRRATINK</sequence>
<reference evidence="3" key="1">
    <citation type="submission" date="2018-12" db="EMBL/GenBank/DDBJ databases">
        <title>Complete genome sequencing of Jeotgalibaca sp. H21T32.</title>
        <authorList>
            <person name="Bae J.-W."/>
            <person name="Lee S.-Y."/>
        </authorList>
    </citation>
    <scope>NUCLEOTIDE SEQUENCE [LARGE SCALE GENOMIC DNA]</scope>
    <source>
        <strain evidence="3">H21T32</strain>
    </source>
</reference>
<dbReference type="AlphaFoldDB" id="A0A3Q9BIX0"/>